<dbReference type="OrthoDB" id="5423360at2759"/>
<evidence type="ECO:0000313" key="1">
    <source>
        <dbReference type="EMBL" id="KAG5915992.1"/>
    </source>
</evidence>
<keyword evidence="2" id="KW-1185">Reference proteome</keyword>
<proteinExistence type="predicted"/>
<gene>
    <name evidence="1" type="ORF">E4U42_007852</name>
</gene>
<accession>A0A8K0J3C3</accession>
<comment type="caution">
    <text evidence="1">The sequence shown here is derived from an EMBL/GenBank/DDBJ whole genome shotgun (WGS) entry which is preliminary data.</text>
</comment>
<sequence length="280" mass="31307">MSIFGTDLSELFRDATAVVHQSLSSPPIVFPSRLISVSDLKGTNNRHAGKHKDFVAAVESFLGVKSKRISLQALWKSKPPVEAKGQTLQHYMRNACLSPPASKAPFFSFCYDFYHQYDVFRNEYQAAFGRQPTVEATVSHQWSLGKNVSEAEYTDYQARIAVFRRWFGQRVMPLDEKGDTVLILPYASDAPRYTAPQPETKHGVTAQLLGSLLGAPQVLAPFAQFPYRSKVSHETEYHPVYAALLGASGSDTMLVKLVEATFQKARWRTRVDKGRSAFPA</sequence>
<name>A0A8K0J3C3_9HYPO</name>
<dbReference type="Gene3D" id="3.90.1300.10">
    <property type="entry name" value="Amidase signature (AS) domain"/>
    <property type="match status" value="1"/>
</dbReference>
<evidence type="ECO:0000313" key="2">
    <source>
        <dbReference type="Proteomes" id="UP000811619"/>
    </source>
</evidence>
<protein>
    <submittedName>
        <fullName evidence="1">Uncharacterized protein</fullName>
    </submittedName>
</protein>
<dbReference type="Proteomes" id="UP000811619">
    <property type="component" value="Unassembled WGS sequence"/>
</dbReference>
<organism evidence="1 2">
    <name type="scientific">Claviceps africana</name>
    <dbReference type="NCBI Taxonomy" id="83212"/>
    <lineage>
        <taxon>Eukaryota</taxon>
        <taxon>Fungi</taxon>
        <taxon>Dikarya</taxon>
        <taxon>Ascomycota</taxon>
        <taxon>Pezizomycotina</taxon>
        <taxon>Sordariomycetes</taxon>
        <taxon>Hypocreomycetidae</taxon>
        <taxon>Hypocreales</taxon>
        <taxon>Clavicipitaceae</taxon>
        <taxon>Claviceps</taxon>
    </lineage>
</organism>
<dbReference type="EMBL" id="SRPY01000930">
    <property type="protein sequence ID" value="KAG5915992.1"/>
    <property type="molecule type" value="Genomic_DNA"/>
</dbReference>
<dbReference type="InterPro" id="IPR036928">
    <property type="entry name" value="AS_sf"/>
</dbReference>
<dbReference type="AlphaFoldDB" id="A0A8K0J3C3"/>
<dbReference type="SUPFAM" id="SSF75304">
    <property type="entry name" value="Amidase signature (AS) enzymes"/>
    <property type="match status" value="1"/>
</dbReference>
<reference evidence="1" key="1">
    <citation type="journal article" date="2020" name="bioRxiv">
        <title>Whole genome comparisons of ergot fungi reveals the divergence and evolution of species within the genus Claviceps are the result of varying mechanisms driving genome evolution and host range expansion.</title>
        <authorList>
            <person name="Wyka S.A."/>
            <person name="Mondo S.J."/>
            <person name="Liu M."/>
            <person name="Dettman J."/>
            <person name="Nalam V."/>
            <person name="Broders K.D."/>
        </authorList>
    </citation>
    <scope>NUCLEOTIDE SEQUENCE</scope>
    <source>
        <strain evidence="1">CCC 489</strain>
    </source>
</reference>